<keyword evidence="3" id="KW-1133">Transmembrane helix</keyword>
<evidence type="ECO:0000313" key="6">
    <source>
        <dbReference type="EMBL" id="CAF3580013.1"/>
    </source>
</evidence>
<accession>A0A8S2GYN4</accession>
<dbReference type="GO" id="GO:0005737">
    <property type="term" value="C:cytoplasm"/>
    <property type="evidence" value="ECO:0007669"/>
    <property type="project" value="TreeGrafter"/>
</dbReference>
<keyword evidence="2" id="KW-0560">Oxidoreductase</keyword>
<keyword evidence="3" id="KW-0472">Membrane</keyword>
<dbReference type="GO" id="GO:0030091">
    <property type="term" value="P:protein repair"/>
    <property type="evidence" value="ECO:0007669"/>
    <property type="project" value="InterPro"/>
</dbReference>
<name>A0A8S2GYN4_9BILA</name>
<evidence type="ECO:0000256" key="1">
    <source>
        <dbReference type="ARBA" id="ARBA00007174"/>
    </source>
</evidence>
<feature type="transmembrane region" description="Helical" evidence="3">
    <location>
        <begin position="7"/>
        <end position="25"/>
    </location>
</feature>
<dbReference type="AlphaFoldDB" id="A0A8S2GYN4"/>
<dbReference type="EMBL" id="CAJOBA010001163">
    <property type="protein sequence ID" value="CAF3580013.1"/>
    <property type="molecule type" value="Genomic_DNA"/>
</dbReference>
<dbReference type="InterPro" id="IPR011057">
    <property type="entry name" value="Mss4-like_sf"/>
</dbReference>
<dbReference type="InterPro" id="IPR002579">
    <property type="entry name" value="Met_Sox_Rdtase_MsrB_dom"/>
</dbReference>
<keyword evidence="3" id="KW-0812">Transmembrane</keyword>
<evidence type="ECO:0000313" key="5">
    <source>
        <dbReference type="EMBL" id="CAF0796920.1"/>
    </source>
</evidence>
<feature type="domain" description="MsrB" evidence="4">
    <location>
        <begin position="65"/>
        <end position="123"/>
    </location>
</feature>
<dbReference type="GO" id="GO:0033743">
    <property type="term" value="F:peptide-methionine (R)-S-oxide reductase activity"/>
    <property type="evidence" value="ECO:0007669"/>
    <property type="project" value="InterPro"/>
</dbReference>
<sequence>MRDSSDLLMGTMILVGLVMLIAIGLEQYGVFMIEKDILIDKARREDPHRESSQRQRMAKFVKPDDAILKEMLTDLQYEVTQHNATEPVNSGIFYTHFARGIYVDIVSKEPLFSSVDKYECPCG</sequence>
<evidence type="ECO:0000256" key="3">
    <source>
        <dbReference type="SAM" id="Phobius"/>
    </source>
</evidence>
<comment type="similarity">
    <text evidence="1">Belongs to the MsrB Met sulfoxide reductase family.</text>
</comment>
<dbReference type="Proteomes" id="UP000682733">
    <property type="component" value="Unassembled WGS sequence"/>
</dbReference>
<proteinExistence type="inferred from homology"/>
<comment type="caution">
    <text evidence="6">The sequence shown here is derived from an EMBL/GenBank/DDBJ whole genome shotgun (WGS) entry which is preliminary data.</text>
</comment>
<dbReference type="GO" id="GO:0006979">
    <property type="term" value="P:response to oxidative stress"/>
    <property type="evidence" value="ECO:0007669"/>
    <property type="project" value="InterPro"/>
</dbReference>
<dbReference type="Proteomes" id="UP000677228">
    <property type="component" value="Unassembled WGS sequence"/>
</dbReference>
<dbReference type="Gene3D" id="2.170.150.20">
    <property type="entry name" value="Peptide methionine sulfoxide reductase"/>
    <property type="match status" value="1"/>
</dbReference>
<evidence type="ECO:0000259" key="4">
    <source>
        <dbReference type="PROSITE" id="PS51790"/>
    </source>
</evidence>
<evidence type="ECO:0000313" key="7">
    <source>
        <dbReference type="Proteomes" id="UP000682733"/>
    </source>
</evidence>
<dbReference type="PROSITE" id="PS51790">
    <property type="entry name" value="MSRB"/>
    <property type="match status" value="1"/>
</dbReference>
<dbReference type="InterPro" id="IPR028427">
    <property type="entry name" value="Met_Sox_Rdtase_MsrB"/>
</dbReference>
<gene>
    <name evidence="5" type="ORF">OVA965_LOCUS4435</name>
    <name evidence="6" type="ORF">TMI583_LOCUS4433</name>
</gene>
<organism evidence="6 7">
    <name type="scientific">Didymodactylos carnosus</name>
    <dbReference type="NCBI Taxonomy" id="1234261"/>
    <lineage>
        <taxon>Eukaryota</taxon>
        <taxon>Metazoa</taxon>
        <taxon>Spiralia</taxon>
        <taxon>Gnathifera</taxon>
        <taxon>Rotifera</taxon>
        <taxon>Eurotatoria</taxon>
        <taxon>Bdelloidea</taxon>
        <taxon>Philodinida</taxon>
        <taxon>Philodinidae</taxon>
        <taxon>Didymodactylos</taxon>
    </lineage>
</organism>
<reference evidence="6" key="1">
    <citation type="submission" date="2021-02" db="EMBL/GenBank/DDBJ databases">
        <authorList>
            <person name="Nowell W R."/>
        </authorList>
    </citation>
    <scope>NUCLEOTIDE SEQUENCE</scope>
</reference>
<dbReference type="PANTHER" id="PTHR10173">
    <property type="entry name" value="METHIONINE SULFOXIDE REDUCTASE"/>
    <property type="match status" value="1"/>
</dbReference>
<protein>
    <recommendedName>
        <fullName evidence="4">MsrB domain-containing protein</fullName>
    </recommendedName>
</protein>
<dbReference type="EMBL" id="CAJNOK010001163">
    <property type="protein sequence ID" value="CAF0796920.1"/>
    <property type="molecule type" value="Genomic_DNA"/>
</dbReference>
<evidence type="ECO:0000256" key="2">
    <source>
        <dbReference type="ARBA" id="ARBA00023002"/>
    </source>
</evidence>
<dbReference type="Pfam" id="PF01641">
    <property type="entry name" value="SelR"/>
    <property type="match status" value="1"/>
</dbReference>
<dbReference type="PANTHER" id="PTHR10173:SF59">
    <property type="entry name" value="PEPTIDE METHIONINE SULFOXIDE REDUCTASE MSRA_MSRB"/>
    <property type="match status" value="1"/>
</dbReference>
<dbReference type="SUPFAM" id="SSF51316">
    <property type="entry name" value="Mss4-like"/>
    <property type="match status" value="1"/>
</dbReference>